<evidence type="ECO:0000256" key="2">
    <source>
        <dbReference type="ARBA" id="ARBA00022737"/>
    </source>
</evidence>
<evidence type="ECO:0000313" key="6">
    <source>
        <dbReference type="Proteomes" id="UP000812440"/>
    </source>
</evidence>
<feature type="domain" description="EF-hand" evidence="4">
    <location>
        <begin position="87"/>
        <end position="122"/>
    </location>
</feature>
<dbReference type="SMART" id="SM00054">
    <property type="entry name" value="EFh"/>
    <property type="match status" value="3"/>
</dbReference>
<dbReference type="GO" id="GO:0005509">
    <property type="term" value="F:calcium ion binding"/>
    <property type="evidence" value="ECO:0007669"/>
    <property type="project" value="InterPro"/>
</dbReference>
<feature type="domain" description="EF-hand" evidence="4">
    <location>
        <begin position="51"/>
        <end position="86"/>
    </location>
</feature>
<keyword evidence="6" id="KW-1185">Reference proteome</keyword>
<sequence length="217" mass="25132">MGQVATIPPKNGDYALDLQEWYRKFVQECPSGLITLHEFRRYFCNCTVGRESSEYAEQIFRTLDKNGDGIVDFREYVTAITMLAQGSPEDKLRWSFDLYDKDRDGAITRCEMLEIMKAVYKMSLATSLAKVDPLTAEECTNRIFIRLDKDQNAVISLQEFIEGSLDDDSIRDMLECDLRTLEVEKPQKYIHLNTLMENVFPETDVYEFSHKSHLNPA</sequence>
<dbReference type="InterPro" id="IPR002048">
    <property type="entry name" value="EF_hand_dom"/>
</dbReference>
<proteinExistence type="predicted"/>
<accession>A0A8T2J481</accession>
<dbReference type="PRINTS" id="PR00450">
    <property type="entry name" value="RECOVERIN"/>
</dbReference>
<dbReference type="Gene3D" id="1.10.238.10">
    <property type="entry name" value="EF-hand"/>
    <property type="match status" value="2"/>
</dbReference>
<dbReference type="Pfam" id="PF13499">
    <property type="entry name" value="EF-hand_7"/>
    <property type="match status" value="1"/>
</dbReference>
<gene>
    <name evidence="5" type="ORF">GDO86_004953</name>
</gene>
<dbReference type="InterPro" id="IPR011992">
    <property type="entry name" value="EF-hand-dom_pair"/>
</dbReference>
<name>A0A8T2J481_9PIPI</name>
<evidence type="ECO:0000313" key="5">
    <source>
        <dbReference type="EMBL" id="KAG8438583.1"/>
    </source>
</evidence>
<dbReference type="SUPFAM" id="SSF47473">
    <property type="entry name" value="EF-hand"/>
    <property type="match status" value="1"/>
</dbReference>
<dbReference type="InterPro" id="IPR028846">
    <property type="entry name" value="Recoverin"/>
</dbReference>
<keyword evidence="1" id="KW-0479">Metal-binding</keyword>
<dbReference type="PROSITE" id="PS50222">
    <property type="entry name" value="EF_HAND_2"/>
    <property type="match status" value="2"/>
</dbReference>
<dbReference type="OrthoDB" id="191686at2759"/>
<protein>
    <recommendedName>
        <fullName evidence="4">EF-hand domain-containing protein</fullName>
    </recommendedName>
</protein>
<evidence type="ECO:0000256" key="1">
    <source>
        <dbReference type="ARBA" id="ARBA00022723"/>
    </source>
</evidence>
<dbReference type="EMBL" id="JAACNH010000006">
    <property type="protein sequence ID" value="KAG8438583.1"/>
    <property type="molecule type" value="Genomic_DNA"/>
</dbReference>
<evidence type="ECO:0000256" key="3">
    <source>
        <dbReference type="ARBA" id="ARBA00022837"/>
    </source>
</evidence>
<dbReference type="Pfam" id="PF13202">
    <property type="entry name" value="EF-hand_5"/>
    <property type="match status" value="1"/>
</dbReference>
<organism evidence="5 6">
    <name type="scientific">Hymenochirus boettgeri</name>
    <name type="common">Congo dwarf clawed frog</name>
    <dbReference type="NCBI Taxonomy" id="247094"/>
    <lineage>
        <taxon>Eukaryota</taxon>
        <taxon>Metazoa</taxon>
        <taxon>Chordata</taxon>
        <taxon>Craniata</taxon>
        <taxon>Vertebrata</taxon>
        <taxon>Euteleostomi</taxon>
        <taxon>Amphibia</taxon>
        <taxon>Batrachia</taxon>
        <taxon>Anura</taxon>
        <taxon>Pipoidea</taxon>
        <taxon>Pipidae</taxon>
        <taxon>Pipinae</taxon>
        <taxon>Hymenochirus</taxon>
    </lineage>
</organism>
<dbReference type="CDD" id="cd00051">
    <property type="entry name" value="EFh"/>
    <property type="match status" value="2"/>
</dbReference>
<dbReference type="PANTHER" id="PTHR23055:SF85">
    <property type="entry name" value="SI:CH211-245J22.3"/>
    <property type="match status" value="1"/>
</dbReference>
<dbReference type="PANTHER" id="PTHR23055">
    <property type="entry name" value="CALCIUM BINDING PROTEINS"/>
    <property type="match status" value="1"/>
</dbReference>
<comment type="caution">
    <text evidence="5">The sequence shown here is derived from an EMBL/GenBank/DDBJ whole genome shotgun (WGS) entry which is preliminary data.</text>
</comment>
<dbReference type="FunFam" id="1.10.238.10:FF:000083">
    <property type="entry name" value="guanylyl cyclase-activating protein 1"/>
    <property type="match status" value="1"/>
</dbReference>
<dbReference type="PROSITE" id="PS00018">
    <property type="entry name" value="EF_HAND_1"/>
    <property type="match status" value="2"/>
</dbReference>
<dbReference type="AlphaFoldDB" id="A0A8T2J481"/>
<keyword evidence="2" id="KW-0677">Repeat</keyword>
<dbReference type="InterPro" id="IPR018247">
    <property type="entry name" value="EF_Hand_1_Ca_BS"/>
</dbReference>
<keyword evidence="3" id="KW-0106">Calcium</keyword>
<evidence type="ECO:0000259" key="4">
    <source>
        <dbReference type="PROSITE" id="PS50222"/>
    </source>
</evidence>
<dbReference type="Proteomes" id="UP000812440">
    <property type="component" value="Chromosome 3"/>
</dbReference>
<reference evidence="5" key="1">
    <citation type="thesis" date="2020" institute="ProQuest LLC" country="789 East Eisenhower Parkway, Ann Arbor, MI, USA">
        <title>Comparative Genomics and Chromosome Evolution.</title>
        <authorList>
            <person name="Mudd A.B."/>
        </authorList>
    </citation>
    <scope>NUCLEOTIDE SEQUENCE</scope>
    <source>
        <strain evidence="5">Female2</strain>
        <tissue evidence="5">Blood</tissue>
    </source>
</reference>